<proteinExistence type="predicted"/>
<feature type="compositionally biased region" description="Basic residues" evidence="1">
    <location>
        <begin position="41"/>
        <end position="53"/>
    </location>
</feature>
<evidence type="ECO:0000256" key="1">
    <source>
        <dbReference type="SAM" id="MobiDB-lite"/>
    </source>
</evidence>
<protein>
    <submittedName>
        <fullName evidence="2">Uncharacterized protein</fullName>
    </submittedName>
</protein>
<keyword evidence="3" id="KW-1185">Reference proteome</keyword>
<evidence type="ECO:0000313" key="3">
    <source>
        <dbReference type="Proteomes" id="UP001153709"/>
    </source>
</evidence>
<dbReference type="Proteomes" id="UP001153709">
    <property type="component" value="Chromosome 3"/>
</dbReference>
<feature type="compositionally biased region" description="Basic residues" evidence="1">
    <location>
        <begin position="84"/>
        <end position="100"/>
    </location>
</feature>
<feature type="region of interest" description="Disordered" evidence="1">
    <location>
        <begin position="1"/>
        <end position="150"/>
    </location>
</feature>
<gene>
    <name evidence="2" type="ORF">DIABBA_LOCUS4793</name>
</gene>
<feature type="compositionally biased region" description="Basic and acidic residues" evidence="1">
    <location>
        <begin position="125"/>
        <end position="143"/>
    </location>
</feature>
<accession>A0A9N9XAB4</accession>
<evidence type="ECO:0000313" key="2">
    <source>
        <dbReference type="EMBL" id="CAG9831171.1"/>
    </source>
</evidence>
<dbReference type="EMBL" id="OU898278">
    <property type="protein sequence ID" value="CAG9831171.1"/>
    <property type="molecule type" value="Genomic_DNA"/>
</dbReference>
<reference evidence="2" key="1">
    <citation type="submission" date="2022-01" db="EMBL/GenBank/DDBJ databases">
        <authorList>
            <person name="King R."/>
        </authorList>
    </citation>
    <scope>NUCLEOTIDE SEQUENCE</scope>
</reference>
<feature type="compositionally biased region" description="Polar residues" evidence="1">
    <location>
        <begin position="8"/>
        <end position="25"/>
    </location>
</feature>
<sequence>MWAYSVPQEIQTSPPECSNQPQHTDSPTDHSKPRPTPKAPNPHRAKKTKPHSRRPWDPTPPNNQQQPPPQETHECPKPNQNANKRPKKHPPTTTNHHKNTKTPTTQPRKPCPPQIIKIGIPHNPKSPERKTAAPDTPTPDKHVPKTLPRS</sequence>
<name>A0A9N9XAB4_DIABA</name>
<dbReference type="AlphaFoldDB" id="A0A9N9XAB4"/>
<organism evidence="2 3">
    <name type="scientific">Diabrotica balteata</name>
    <name type="common">Banded cucumber beetle</name>
    <dbReference type="NCBI Taxonomy" id="107213"/>
    <lineage>
        <taxon>Eukaryota</taxon>
        <taxon>Metazoa</taxon>
        <taxon>Ecdysozoa</taxon>
        <taxon>Arthropoda</taxon>
        <taxon>Hexapoda</taxon>
        <taxon>Insecta</taxon>
        <taxon>Pterygota</taxon>
        <taxon>Neoptera</taxon>
        <taxon>Endopterygota</taxon>
        <taxon>Coleoptera</taxon>
        <taxon>Polyphaga</taxon>
        <taxon>Cucujiformia</taxon>
        <taxon>Chrysomeloidea</taxon>
        <taxon>Chrysomelidae</taxon>
        <taxon>Galerucinae</taxon>
        <taxon>Diabroticina</taxon>
        <taxon>Diabroticites</taxon>
        <taxon>Diabrotica</taxon>
    </lineage>
</organism>
<feature type="compositionally biased region" description="Pro residues" evidence="1">
    <location>
        <begin position="57"/>
        <end position="70"/>
    </location>
</feature>